<evidence type="ECO:0000313" key="5">
    <source>
        <dbReference type="Proteomes" id="UP000547976"/>
    </source>
</evidence>
<dbReference type="Proteomes" id="UP000547976">
    <property type="component" value="Unassembled WGS sequence"/>
</dbReference>
<feature type="domain" description="MmgE/PrpD N-terminal" evidence="3">
    <location>
        <begin position="5"/>
        <end position="116"/>
    </location>
</feature>
<comment type="caution">
    <text evidence="4">The sequence shown here is derived from an EMBL/GenBank/DDBJ whole genome shotgun (WGS) entry which is preliminary data.</text>
</comment>
<comment type="similarity">
    <text evidence="1">Belongs to the PrpD family.</text>
</comment>
<reference evidence="4 5" key="1">
    <citation type="submission" date="2020-05" db="EMBL/GenBank/DDBJ databases">
        <title>Identification and distribution of gene clusters putatively required for synthesis of sphingolipid metabolism inhibitors in phylogenetically diverse species of the filamentous fungus Fusarium.</title>
        <authorList>
            <person name="Kim H.-S."/>
            <person name="Busman M."/>
            <person name="Brown D.W."/>
            <person name="Divon H."/>
            <person name="Uhlig S."/>
            <person name="Proctor R.H."/>
        </authorList>
    </citation>
    <scope>NUCLEOTIDE SEQUENCE [LARGE SCALE GENOMIC DNA]</scope>
    <source>
        <strain evidence="4 5">NRRL 66333</strain>
    </source>
</reference>
<dbReference type="PANTHER" id="PTHR16943">
    <property type="entry name" value="2-METHYLCITRATE DEHYDRATASE-RELATED"/>
    <property type="match status" value="1"/>
</dbReference>
<organism evidence="4 5">
    <name type="scientific">Gibberella subglutinans</name>
    <name type="common">Fusarium subglutinans</name>
    <dbReference type="NCBI Taxonomy" id="42677"/>
    <lineage>
        <taxon>Eukaryota</taxon>
        <taxon>Fungi</taxon>
        <taxon>Dikarya</taxon>
        <taxon>Ascomycota</taxon>
        <taxon>Pezizomycotina</taxon>
        <taxon>Sordariomycetes</taxon>
        <taxon>Hypocreomycetidae</taxon>
        <taxon>Hypocreales</taxon>
        <taxon>Nectriaceae</taxon>
        <taxon>Fusarium</taxon>
        <taxon>Fusarium fujikuroi species complex</taxon>
    </lineage>
</organism>
<dbReference type="InterPro" id="IPR005656">
    <property type="entry name" value="MmgE_PrpD"/>
</dbReference>
<dbReference type="Pfam" id="PF03972">
    <property type="entry name" value="MmgE_PrpD_N"/>
    <property type="match status" value="1"/>
</dbReference>
<dbReference type="InterPro" id="IPR042183">
    <property type="entry name" value="MmgE/PrpD_sf_1"/>
</dbReference>
<name>A0A8H5NXU0_GIBSU</name>
<keyword evidence="2" id="KW-0732">Signal</keyword>
<evidence type="ECO:0000256" key="2">
    <source>
        <dbReference type="SAM" id="SignalP"/>
    </source>
</evidence>
<dbReference type="SUPFAM" id="SSF103378">
    <property type="entry name" value="2-methylcitrate dehydratase PrpD"/>
    <property type="match status" value="1"/>
</dbReference>
<evidence type="ECO:0000256" key="1">
    <source>
        <dbReference type="ARBA" id="ARBA00006174"/>
    </source>
</evidence>
<dbReference type="AlphaFoldDB" id="A0A8H5NXU0"/>
<proteinExistence type="inferred from homology"/>
<dbReference type="OrthoDB" id="10267976at2759"/>
<evidence type="ECO:0000313" key="4">
    <source>
        <dbReference type="EMBL" id="KAF5579580.1"/>
    </source>
</evidence>
<dbReference type="EMBL" id="JAAOAV010000361">
    <property type="protein sequence ID" value="KAF5579580.1"/>
    <property type="molecule type" value="Genomic_DNA"/>
</dbReference>
<dbReference type="GO" id="GO:0016829">
    <property type="term" value="F:lyase activity"/>
    <property type="evidence" value="ECO:0007669"/>
    <property type="project" value="InterPro"/>
</dbReference>
<dbReference type="InterPro" id="IPR045336">
    <property type="entry name" value="MmgE_PrpD_N"/>
</dbReference>
<feature type="chain" id="PRO_5034760886" evidence="2">
    <location>
        <begin position="22"/>
        <end position="119"/>
    </location>
</feature>
<dbReference type="RefSeq" id="XP_036530947.1">
    <property type="nucleotide sequence ID" value="XM_036678493.1"/>
</dbReference>
<dbReference type="GeneID" id="59313211"/>
<keyword evidence="5" id="KW-1185">Reference proteome</keyword>
<protein>
    <submittedName>
        <fullName evidence="4">Immune-responsive 1</fullName>
    </submittedName>
</protein>
<evidence type="ECO:0000259" key="3">
    <source>
        <dbReference type="Pfam" id="PF03972"/>
    </source>
</evidence>
<dbReference type="Gene3D" id="1.10.4100.10">
    <property type="entry name" value="2-methylcitrate dehydratase PrpD"/>
    <property type="match status" value="1"/>
</dbReference>
<dbReference type="InterPro" id="IPR036148">
    <property type="entry name" value="MmgE/PrpD_sf"/>
</dbReference>
<dbReference type="PANTHER" id="PTHR16943:SF8">
    <property type="entry name" value="2-METHYLCITRATE DEHYDRATASE"/>
    <property type="match status" value="1"/>
</dbReference>
<sequence>MATKALATWALALQFSSPTEPIVDIAVKSVYNWAGCAIGGYGLNPAGISYEANVPFIGAQGSSSIFGTGKYVDVKTAALINGIASHADYYEDTHRGNPIHLSGPVLSALFAVAGWMAPV</sequence>
<accession>A0A8H5NXU0</accession>
<gene>
    <name evidence="4" type="ORF">FSUBG_13586</name>
</gene>
<feature type="signal peptide" evidence="2">
    <location>
        <begin position="1"/>
        <end position="21"/>
    </location>
</feature>